<dbReference type="STRING" id="418985.A0A1V9WY97"/>
<keyword evidence="7" id="KW-1185">Reference proteome</keyword>
<dbReference type="EMBL" id="MNPL01033548">
    <property type="protein sequence ID" value="OQR66151.1"/>
    <property type="molecule type" value="Genomic_DNA"/>
</dbReference>
<feature type="compositionally biased region" description="Polar residues" evidence="5">
    <location>
        <begin position="223"/>
        <end position="233"/>
    </location>
</feature>
<protein>
    <submittedName>
        <fullName evidence="6">Uncharacterized protein</fullName>
    </submittedName>
</protein>
<dbReference type="PANTHER" id="PTHR22793:SF12">
    <property type="entry name" value="MYOCARDIN-RELATED TRANSCRIPTION FACTOR, ISOFORM H"/>
    <property type="match status" value="1"/>
</dbReference>
<dbReference type="Gene3D" id="6.10.150.10">
    <property type="match status" value="1"/>
</dbReference>
<reference evidence="6 7" key="1">
    <citation type="journal article" date="2017" name="Gigascience">
        <title>Draft genome of the honey bee ectoparasitic mite, Tropilaelaps mercedesae, is shaped by the parasitic life history.</title>
        <authorList>
            <person name="Dong X."/>
            <person name="Armstrong S.D."/>
            <person name="Xia D."/>
            <person name="Makepeace B.L."/>
            <person name="Darby A.C."/>
            <person name="Kadowaki T."/>
        </authorList>
    </citation>
    <scope>NUCLEOTIDE SEQUENCE [LARGE SCALE GENOMIC DNA]</scope>
    <source>
        <strain evidence="6">Wuxi-XJTLU</strain>
    </source>
</reference>
<evidence type="ECO:0000313" key="6">
    <source>
        <dbReference type="EMBL" id="OQR66151.1"/>
    </source>
</evidence>
<feature type="region of interest" description="Disordered" evidence="5">
    <location>
        <begin position="361"/>
        <end position="430"/>
    </location>
</feature>
<dbReference type="AlphaFoldDB" id="A0A1V9WY97"/>
<feature type="compositionally biased region" description="Low complexity" evidence="5">
    <location>
        <begin position="267"/>
        <end position="284"/>
    </location>
</feature>
<evidence type="ECO:0000256" key="2">
    <source>
        <dbReference type="ARBA" id="ARBA00022737"/>
    </source>
</evidence>
<feature type="compositionally biased region" description="Low complexity" evidence="5">
    <location>
        <begin position="391"/>
        <end position="416"/>
    </location>
</feature>
<evidence type="ECO:0000256" key="3">
    <source>
        <dbReference type="ARBA" id="ARBA00023242"/>
    </source>
</evidence>
<dbReference type="InterPro" id="IPR043451">
    <property type="entry name" value="Myocardin-like"/>
</dbReference>
<dbReference type="Gene3D" id="6.10.140.2040">
    <property type="match status" value="1"/>
</dbReference>
<organism evidence="6 7">
    <name type="scientific">Tropilaelaps mercedesae</name>
    <dbReference type="NCBI Taxonomy" id="418985"/>
    <lineage>
        <taxon>Eukaryota</taxon>
        <taxon>Metazoa</taxon>
        <taxon>Ecdysozoa</taxon>
        <taxon>Arthropoda</taxon>
        <taxon>Chelicerata</taxon>
        <taxon>Arachnida</taxon>
        <taxon>Acari</taxon>
        <taxon>Parasitiformes</taxon>
        <taxon>Mesostigmata</taxon>
        <taxon>Gamasina</taxon>
        <taxon>Dermanyssoidea</taxon>
        <taxon>Laelapidae</taxon>
        <taxon>Tropilaelaps</taxon>
    </lineage>
</organism>
<dbReference type="Pfam" id="PF02755">
    <property type="entry name" value="RPEL"/>
    <property type="match status" value="2"/>
</dbReference>
<dbReference type="Proteomes" id="UP000192247">
    <property type="component" value="Unassembled WGS sequence"/>
</dbReference>
<keyword evidence="3" id="KW-0539">Nucleus</keyword>
<evidence type="ECO:0000256" key="5">
    <source>
        <dbReference type="SAM" id="MobiDB-lite"/>
    </source>
</evidence>
<dbReference type="GO" id="GO:0045944">
    <property type="term" value="P:positive regulation of transcription by RNA polymerase II"/>
    <property type="evidence" value="ECO:0007669"/>
    <property type="project" value="TreeGrafter"/>
</dbReference>
<sequence>MDQPATPMDVSYLQAPSPADPMDVVNSPLPGGSGLIDRDSPPQGAAASGMQDDDSLGSPPVDERSLHDTLARNREKLKVKLLTRRPIHQLVQQGIIPREYIALKASPQFLEQKQRLERAKMGDFLKNKMQHRPDRDTLIRAHILEDTSAKLDPSLQEKQRRLKRARLKDDLNDRLAHRPGPLELIRGNILQADETFAQAIKEGTIPFKRTCEGNIVAPADLISESSSDDSQQGNGEGVGSRGASPPQGDTPPPCTSTPASVTPIAVSSGPTITTATTATTSGTTPSRVEAISIANAMVGAGAPGASTTLVLTTAGGDGHPVIVCAQAEAAPGAQPVVKAMPQPPPPMPPTPVYFALATTAQSTAGGGPTPIKQRSLPTPVPVTPSQTATPASASTGPKKKSSSSSKTTQATFSQQTNKNRIIKFHEYKVG</sequence>
<feature type="repeat" description="RPEL" evidence="4">
    <location>
        <begin position="169"/>
        <end position="194"/>
    </location>
</feature>
<name>A0A1V9WY97_9ACAR</name>
<feature type="region of interest" description="Disordered" evidence="5">
    <location>
        <begin position="223"/>
        <end position="284"/>
    </location>
</feature>
<evidence type="ECO:0000256" key="1">
    <source>
        <dbReference type="ARBA" id="ARBA00004123"/>
    </source>
</evidence>
<dbReference type="InterPro" id="IPR004018">
    <property type="entry name" value="RPEL_repeat"/>
</dbReference>
<dbReference type="PROSITE" id="PS51073">
    <property type="entry name" value="RPEL"/>
    <property type="match status" value="2"/>
</dbReference>
<proteinExistence type="predicted"/>
<keyword evidence="2" id="KW-0677">Repeat</keyword>
<feature type="region of interest" description="Disordered" evidence="5">
    <location>
        <begin position="1"/>
        <end position="69"/>
    </location>
</feature>
<dbReference type="SMART" id="SM00707">
    <property type="entry name" value="RPEL"/>
    <property type="match status" value="3"/>
</dbReference>
<dbReference type="GO" id="GO:0003713">
    <property type="term" value="F:transcription coactivator activity"/>
    <property type="evidence" value="ECO:0007669"/>
    <property type="project" value="TreeGrafter"/>
</dbReference>
<comment type="caution">
    <text evidence="6">The sequence shown here is derived from an EMBL/GenBank/DDBJ whole genome shotgun (WGS) entry which is preliminary data.</text>
</comment>
<evidence type="ECO:0000256" key="4">
    <source>
        <dbReference type="PROSITE-ProRule" id="PRU00401"/>
    </source>
</evidence>
<accession>A0A1V9WY97</accession>
<dbReference type="OrthoDB" id="197676at2759"/>
<evidence type="ECO:0000313" key="7">
    <source>
        <dbReference type="Proteomes" id="UP000192247"/>
    </source>
</evidence>
<dbReference type="GO" id="GO:0005634">
    <property type="term" value="C:nucleus"/>
    <property type="evidence" value="ECO:0007669"/>
    <property type="project" value="UniProtKB-SubCell"/>
</dbReference>
<gene>
    <name evidence="6" type="ORF">BIW11_05043</name>
</gene>
<feature type="repeat" description="RPEL" evidence="4">
    <location>
        <begin position="123"/>
        <end position="148"/>
    </location>
</feature>
<dbReference type="PANTHER" id="PTHR22793">
    <property type="entry name" value="MYOCARDIN-RELATED TRANSCRIPTION FACTOR-RELATED"/>
    <property type="match status" value="1"/>
</dbReference>
<comment type="subcellular location">
    <subcellularLocation>
        <location evidence="1">Nucleus</location>
    </subcellularLocation>
</comment>
<dbReference type="InParanoid" id="A0A1V9WY97"/>